<organism evidence="2 3">
    <name type="scientific">Trebonia kvetii</name>
    <dbReference type="NCBI Taxonomy" id="2480626"/>
    <lineage>
        <taxon>Bacteria</taxon>
        <taxon>Bacillati</taxon>
        <taxon>Actinomycetota</taxon>
        <taxon>Actinomycetes</taxon>
        <taxon>Streptosporangiales</taxon>
        <taxon>Treboniaceae</taxon>
        <taxon>Trebonia</taxon>
    </lineage>
</organism>
<dbReference type="EMBL" id="RPFW01000001">
    <property type="protein sequence ID" value="TVZ06357.1"/>
    <property type="molecule type" value="Genomic_DNA"/>
</dbReference>
<dbReference type="PANTHER" id="PTHR30015">
    <property type="entry name" value="MRR RESTRICTION SYSTEM PROTEIN"/>
    <property type="match status" value="1"/>
</dbReference>
<reference evidence="2 3" key="1">
    <citation type="submission" date="2018-11" db="EMBL/GenBank/DDBJ databases">
        <title>Trebonia kvetii gen.nov., sp.nov., a novel acidophilic actinobacterium, and proposal of the new actinobacterial family Treboniaceae fam. nov.</title>
        <authorList>
            <person name="Rapoport D."/>
            <person name="Sagova-Mareckova M."/>
            <person name="Sedlacek I."/>
            <person name="Provaznik J."/>
            <person name="Kralova S."/>
            <person name="Pavlinic D."/>
            <person name="Benes V."/>
            <person name="Kopecky J."/>
        </authorList>
    </citation>
    <scope>NUCLEOTIDE SEQUENCE [LARGE SCALE GENOMIC DNA]</scope>
    <source>
        <strain evidence="2 3">15Tr583</strain>
    </source>
</reference>
<sequence length="318" mass="35601">MDSSIYPEGFPHQTRAVYRPDPREAVIEWELPPQSVIPLDRDFRYVASRDAIDALPRAEKEIKERYRVVIAQVALRTIHEILVSTPGSAIDLVTFYGYVSTKDAATGQPIRPLLLQVSAQREVFGPFVLAELDPVACLKRLNALVSPHPYDLEPVRPTVDFDSLLTRFKFVEGMDVVAGLDSRQDLLAMAPYAFEHLVRQIFEEMGMQAWNTEAIKDDGVDAVAVNKDAVFGGMCIIQAKRYRNAVGVEAIRALAGVMEDKHATKGILVTTSWVTKDGHAFATRHGRIEIMECEHIKYLCKEHLGLDVLISLPKPPPR</sequence>
<dbReference type="SUPFAM" id="SSF52980">
    <property type="entry name" value="Restriction endonuclease-like"/>
    <property type="match status" value="1"/>
</dbReference>
<protein>
    <submittedName>
        <fullName evidence="2">Restriction endonuclease</fullName>
    </submittedName>
</protein>
<dbReference type="Pfam" id="PF04471">
    <property type="entry name" value="Mrr_cat"/>
    <property type="match status" value="1"/>
</dbReference>
<feature type="domain" description="Restriction endonuclease type IV Mrr" evidence="1">
    <location>
        <begin position="187"/>
        <end position="299"/>
    </location>
</feature>
<dbReference type="GO" id="GO:0003677">
    <property type="term" value="F:DNA binding"/>
    <property type="evidence" value="ECO:0007669"/>
    <property type="project" value="InterPro"/>
</dbReference>
<keyword evidence="3" id="KW-1185">Reference proteome</keyword>
<dbReference type="AlphaFoldDB" id="A0A6P2C5S6"/>
<gene>
    <name evidence="2" type="ORF">EAS64_02725</name>
</gene>
<dbReference type="OrthoDB" id="3206608at2"/>
<comment type="caution">
    <text evidence="2">The sequence shown here is derived from an EMBL/GenBank/DDBJ whole genome shotgun (WGS) entry which is preliminary data.</text>
</comment>
<dbReference type="InterPro" id="IPR052906">
    <property type="entry name" value="Type_IV_Methyl-Rstrct_Enzyme"/>
</dbReference>
<evidence type="ECO:0000313" key="3">
    <source>
        <dbReference type="Proteomes" id="UP000460272"/>
    </source>
</evidence>
<evidence type="ECO:0000259" key="1">
    <source>
        <dbReference type="Pfam" id="PF04471"/>
    </source>
</evidence>
<dbReference type="InterPro" id="IPR007560">
    <property type="entry name" value="Restrct_endonuc_IV_Mrr"/>
</dbReference>
<accession>A0A6P2C5S6</accession>
<keyword evidence="2" id="KW-0378">Hydrolase</keyword>
<dbReference type="Gene3D" id="3.40.1350.10">
    <property type="match status" value="1"/>
</dbReference>
<keyword evidence="2" id="KW-0255">Endonuclease</keyword>
<dbReference type="InterPro" id="IPR011335">
    <property type="entry name" value="Restrct_endonuc-II-like"/>
</dbReference>
<evidence type="ECO:0000313" key="2">
    <source>
        <dbReference type="EMBL" id="TVZ06357.1"/>
    </source>
</evidence>
<dbReference type="PANTHER" id="PTHR30015:SF7">
    <property type="entry name" value="TYPE IV METHYL-DIRECTED RESTRICTION ENZYME ECOKMRR"/>
    <property type="match status" value="1"/>
</dbReference>
<dbReference type="GO" id="GO:0009307">
    <property type="term" value="P:DNA restriction-modification system"/>
    <property type="evidence" value="ECO:0007669"/>
    <property type="project" value="InterPro"/>
</dbReference>
<dbReference type="GO" id="GO:0015666">
    <property type="term" value="F:restriction endodeoxyribonuclease activity"/>
    <property type="evidence" value="ECO:0007669"/>
    <property type="project" value="TreeGrafter"/>
</dbReference>
<name>A0A6P2C5S6_9ACTN</name>
<dbReference type="Proteomes" id="UP000460272">
    <property type="component" value="Unassembled WGS sequence"/>
</dbReference>
<proteinExistence type="predicted"/>
<dbReference type="InterPro" id="IPR011856">
    <property type="entry name" value="tRNA_endonuc-like_dom_sf"/>
</dbReference>
<keyword evidence="2" id="KW-0540">Nuclease</keyword>